<evidence type="ECO:0000313" key="5">
    <source>
        <dbReference type="Proteomes" id="UP000297245"/>
    </source>
</evidence>
<dbReference type="InterPro" id="IPR001509">
    <property type="entry name" value="Epimerase_deHydtase"/>
</dbReference>
<dbReference type="Proteomes" id="UP000297245">
    <property type="component" value="Unassembled WGS sequence"/>
</dbReference>
<evidence type="ECO:0000313" key="4">
    <source>
        <dbReference type="EMBL" id="THU97836.1"/>
    </source>
</evidence>
<feature type="domain" description="NAD-dependent epimerase/dehydratase" evidence="3">
    <location>
        <begin position="2"/>
        <end position="167"/>
    </location>
</feature>
<dbReference type="AlphaFoldDB" id="A0A4S8M6D3"/>
<keyword evidence="5" id="KW-1185">Reference proteome</keyword>
<keyword evidence="1" id="KW-0560">Oxidoreductase</keyword>
<name>A0A4S8M6D3_DENBC</name>
<gene>
    <name evidence="4" type="ORF">K435DRAFT_887373</name>
</gene>
<protein>
    <submittedName>
        <fullName evidence="4">NAD(P)-binding protein</fullName>
    </submittedName>
</protein>
<evidence type="ECO:0000256" key="1">
    <source>
        <dbReference type="ARBA" id="ARBA00023002"/>
    </source>
</evidence>
<dbReference type="OrthoDB" id="2735536at2759"/>
<dbReference type="InterPro" id="IPR050425">
    <property type="entry name" value="NAD(P)_dehydrat-like"/>
</dbReference>
<evidence type="ECO:0000259" key="3">
    <source>
        <dbReference type="Pfam" id="PF01370"/>
    </source>
</evidence>
<sequence>QVTGASGYVGFEIVHQLLEAGYLVRGSARGSKFEGLKNALARFPNFEAVEIQDVSTADFSDAFKGVQAVIHTAAPVPTRLDKTNTTMKVHVSYGYLNVVRQAHKAGVKKLVVTSSITSYPIDWNSVTEEQAASGNPWFLYGAQKKFGDQAVIEYAKSHPEIDVTICMWSITFPLSTPIRGLPRLTLIHFSKFIFQLRFRSFSLSLSLLT</sequence>
<dbReference type="EMBL" id="ML179148">
    <property type="protein sequence ID" value="THU97836.1"/>
    <property type="molecule type" value="Genomic_DNA"/>
</dbReference>
<dbReference type="Pfam" id="PF01370">
    <property type="entry name" value="Epimerase"/>
    <property type="match status" value="1"/>
</dbReference>
<reference evidence="4 5" key="1">
    <citation type="journal article" date="2019" name="Nat. Ecol. Evol.">
        <title>Megaphylogeny resolves global patterns of mushroom evolution.</title>
        <authorList>
            <person name="Varga T."/>
            <person name="Krizsan K."/>
            <person name="Foldi C."/>
            <person name="Dima B."/>
            <person name="Sanchez-Garcia M."/>
            <person name="Sanchez-Ramirez S."/>
            <person name="Szollosi G.J."/>
            <person name="Szarkandi J.G."/>
            <person name="Papp V."/>
            <person name="Albert L."/>
            <person name="Andreopoulos W."/>
            <person name="Angelini C."/>
            <person name="Antonin V."/>
            <person name="Barry K.W."/>
            <person name="Bougher N.L."/>
            <person name="Buchanan P."/>
            <person name="Buyck B."/>
            <person name="Bense V."/>
            <person name="Catcheside P."/>
            <person name="Chovatia M."/>
            <person name="Cooper J."/>
            <person name="Damon W."/>
            <person name="Desjardin D."/>
            <person name="Finy P."/>
            <person name="Geml J."/>
            <person name="Haridas S."/>
            <person name="Hughes K."/>
            <person name="Justo A."/>
            <person name="Karasinski D."/>
            <person name="Kautmanova I."/>
            <person name="Kiss B."/>
            <person name="Kocsube S."/>
            <person name="Kotiranta H."/>
            <person name="LaButti K.M."/>
            <person name="Lechner B.E."/>
            <person name="Liimatainen K."/>
            <person name="Lipzen A."/>
            <person name="Lukacs Z."/>
            <person name="Mihaltcheva S."/>
            <person name="Morgado L.N."/>
            <person name="Niskanen T."/>
            <person name="Noordeloos M.E."/>
            <person name="Ohm R.A."/>
            <person name="Ortiz-Santana B."/>
            <person name="Ovrebo C."/>
            <person name="Racz N."/>
            <person name="Riley R."/>
            <person name="Savchenko A."/>
            <person name="Shiryaev A."/>
            <person name="Soop K."/>
            <person name="Spirin V."/>
            <person name="Szebenyi C."/>
            <person name="Tomsovsky M."/>
            <person name="Tulloss R.E."/>
            <person name="Uehling J."/>
            <person name="Grigoriev I.V."/>
            <person name="Vagvolgyi C."/>
            <person name="Papp T."/>
            <person name="Martin F.M."/>
            <person name="Miettinen O."/>
            <person name="Hibbett D.S."/>
            <person name="Nagy L.G."/>
        </authorList>
    </citation>
    <scope>NUCLEOTIDE SEQUENCE [LARGE SCALE GENOMIC DNA]</scope>
    <source>
        <strain evidence="4 5">CBS 962.96</strain>
    </source>
</reference>
<dbReference type="PANTHER" id="PTHR10366:SF579">
    <property type="entry name" value="3-BETA HYDROXYSTEROID DEHYDROGENASE_ISOMERASE FAMILY PROTEIN (AFU_ORTHOLOGUE AFUA_3G02250)"/>
    <property type="match status" value="1"/>
</dbReference>
<dbReference type="Gene3D" id="3.40.50.720">
    <property type="entry name" value="NAD(P)-binding Rossmann-like Domain"/>
    <property type="match status" value="1"/>
</dbReference>
<comment type="similarity">
    <text evidence="2">Belongs to the NAD(P)-dependent epimerase/dehydratase family. Dihydroflavonol-4-reductase subfamily.</text>
</comment>
<evidence type="ECO:0000256" key="2">
    <source>
        <dbReference type="ARBA" id="ARBA00023445"/>
    </source>
</evidence>
<dbReference type="PANTHER" id="PTHR10366">
    <property type="entry name" value="NAD DEPENDENT EPIMERASE/DEHYDRATASE"/>
    <property type="match status" value="1"/>
</dbReference>
<dbReference type="GO" id="GO:0016616">
    <property type="term" value="F:oxidoreductase activity, acting on the CH-OH group of donors, NAD or NADP as acceptor"/>
    <property type="evidence" value="ECO:0007669"/>
    <property type="project" value="TreeGrafter"/>
</dbReference>
<feature type="non-terminal residue" evidence="4">
    <location>
        <position position="1"/>
    </location>
</feature>
<organism evidence="4 5">
    <name type="scientific">Dendrothele bispora (strain CBS 962.96)</name>
    <dbReference type="NCBI Taxonomy" id="1314807"/>
    <lineage>
        <taxon>Eukaryota</taxon>
        <taxon>Fungi</taxon>
        <taxon>Dikarya</taxon>
        <taxon>Basidiomycota</taxon>
        <taxon>Agaricomycotina</taxon>
        <taxon>Agaricomycetes</taxon>
        <taxon>Agaricomycetidae</taxon>
        <taxon>Agaricales</taxon>
        <taxon>Agaricales incertae sedis</taxon>
        <taxon>Dendrothele</taxon>
    </lineage>
</organism>
<proteinExistence type="inferred from homology"/>
<accession>A0A4S8M6D3</accession>
<dbReference type="SUPFAM" id="SSF51735">
    <property type="entry name" value="NAD(P)-binding Rossmann-fold domains"/>
    <property type="match status" value="1"/>
</dbReference>
<dbReference type="InterPro" id="IPR036291">
    <property type="entry name" value="NAD(P)-bd_dom_sf"/>
</dbReference>